<dbReference type="Proteomes" id="UP001220064">
    <property type="component" value="Chromosome"/>
</dbReference>
<dbReference type="InterPro" id="IPR021458">
    <property type="entry name" value="Rv0495c"/>
</dbReference>
<proteinExistence type="inferred from homology"/>
<keyword evidence="3" id="KW-1185">Reference proteome</keyword>
<comment type="similarity">
    <text evidence="1">Belongs to the Rv0495c family.</text>
</comment>
<evidence type="ECO:0000256" key="1">
    <source>
        <dbReference type="ARBA" id="ARBA00093770"/>
    </source>
</evidence>
<reference evidence="2 3" key="1">
    <citation type="submission" date="2020-10" db="EMBL/GenBank/DDBJ databases">
        <title>Complete genome sequence of Corynebacterium massiliense DSM 45435, type strain of Corynebacterium massiliense.</title>
        <authorList>
            <person name="Busche T."/>
            <person name="Kalinowski J."/>
            <person name="Ruckert C."/>
        </authorList>
    </citation>
    <scope>NUCLEOTIDE SEQUENCE [LARGE SCALE GENOMIC DNA]</scope>
    <source>
        <strain evidence="2 3">DSM 45435</strain>
    </source>
</reference>
<sequence>MYLGFPATTPAAAAVRSGSEVAPDFPREWFEFTDPADPFHVFSVDLTWMESHYNCVFGSGDCPGIDATAPDVGCCVHGAFLADAADRTQLADVVAEMPAKYWQNRPAATDAWLRERAENNDKPHDNQDVEPWLEWDELAGDDGEPEPSVKTKTVDGACIFANRAGWATGSGCALHQWAIDSGRDITTAKPEVCWQLPIRRHEDFEERPDGQEILRTTIGEYDRRGWGDGGEDFQWYCSGNAACHSNPDPLWRSHKSELTAVMGKECYDILAGHCAAREAAAAAGVSFPTHPATAARKDSRED</sequence>
<organism evidence="2 3">
    <name type="scientific">Corynebacterium massiliense DSM 45435</name>
    <dbReference type="NCBI Taxonomy" id="1121364"/>
    <lineage>
        <taxon>Bacteria</taxon>
        <taxon>Bacillati</taxon>
        <taxon>Actinomycetota</taxon>
        <taxon>Actinomycetes</taxon>
        <taxon>Mycobacteriales</taxon>
        <taxon>Corynebacteriaceae</taxon>
        <taxon>Corynebacterium</taxon>
    </lineage>
</organism>
<name>A0ABY7U4V3_9CORY</name>
<dbReference type="Pfam" id="PF11307">
    <property type="entry name" value="DUF3109"/>
    <property type="match status" value="1"/>
</dbReference>
<accession>A0ABY7U4V3</accession>
<protein>
    <submittedName>
        <fullName evidence="2">Uncharacterized protein</fullName>
    </submittedName>
</protein>
<evidence type="ECO:0000313" key="3">
    <source>
        <dbReference type="Proteomes" id="UP001220064"/>
    </source>
</evidence>
<gene>
    <name evidence="2" type="ORF">CMASS_01240</name>
</gene>
<dbReference type="EMBL" id="CP063189">
    <property type="protein sequence ID" value="WCZ31711.1"/>
    <property type="molecule type" value="Genomic_DNA"/>
</dbReference>
<evidence type="ECO:0000313" key="2">
    <source>
        <dbReference type="EMBL" id="WCZ31711.1"/>
    </source>
</evidence>